<dbReference type="InterPro" id="IPR003594">
    <property type="entry name" value="HATPase_dom"/>
</dbReference>
<evidence type="ECO:0000313" key="4">
    <source>
        <dbReference type="Proteomes" id="UP000215005"/>
    </source>
</evidence>
<name>A0A223S123_9ACTN</name>
<keyword evidence="1" id="KW-0723">Serine/threonine-protein kinase</keyword>
<dbReference type="RefSeq" id="WP_026126435.1">
    <property type="nucleotide sequence ID" value="NZ_ANBG01000445.1"/>
</dbReference>
<dbReference type="PANTHER" id="PTHR35526:SF3">
    <property type="entry name" value="ANTI-SIGMA-F FACTOR RSBW"/>
    <property type="match status" value="1"/>
</dbReference>
<keyword evidence="1" id="KW-0808">Transferase</keyword>
<dbReference type="GO" id="GO:0005524">
    <property type="term" value="F:ATP binding"/>
    <property type="evidence" value="ECO:0007669"/>
    <property type="project" value="UniProtKB-KW"/>
</dbReference>
<protein>
    <submittedName>
        <fullName evidence="3">ATP-binding protein</fullName>
    </submittedName>
</protein>
<feature type="domain" description="Histidine kinase/HSP90-like ATPase" evidence="2">
    <location>
        <begin position="8"/>
        <end position="131"/>
    </location>
</feature>
<dbReference type="AlphaFoldDB" id="A0A223S123"/>
<gene>
    <name evidence="3" type="ORF">CDO52_02560</name>
</gene>
<dbReference type="EMBL" id="CP022753">
    <property type="protein sequence ID" value="ASU81816.1"/>
    <property type="molecule type" value="Genomic_DNA"/>
</dbReference>
<keyword evidence="1" id="KW-0418">Kinase</keyword>
<evidence type="ECO:0000256" key="1">
    <source>
        <dbReference type="ARBA" id="ARBA00022527"/>
    </source>
</evidence>
<evidence type="ECO:0000259" key="2">
    <source>
        <dbReference type="Pfam" id="PF13581"/>
    </source>
</evidence>
<keyword evidence="3" id="KW-0547">Nucleotide-binding</keyword>
<organism evidence="3 4">
    <name type="scientific">Nocardiopsis gilva YIM 90087</name>
    <dbReference type="NCBI Taxonomy" id="1235441"/>
    <lineage>
        <taxon>Bacteria</taxon>
        <taxon>Bacillati</taxon>
        <taxon>Actinomycetota</taxon>
        <taxon>Actinomycetes</taxon>
        <taxon>Streptosporangiales</taxon>
        <taxon>Nocardiopsidaceae</taxon>
        <taxon>Nocardiopsis</taxon>
    </lineage>
</organism>
<dbReference type="Gene3D" id="3.30.565.10">
    <property type="entry name" value="Histidine kinase-like ATPase, C-terminal domain"/>
    <property type="match status" value="1"/>
</dbReference>
<dbReference type="Pfam" id="PF13581">
    <property type="entry name" value="HATPase_c_2"/>
    <property type="match status" value="1"/>
</dbReference>
<dbReference type="InterPro" id="IPR036890">
    <property type="entry name" value="HATPase_C_sf"/>
</dbReference>
<accession>A0A223S123</accession>
<evidence type="ECO:0000313" key="3">
    <source>
        <dbReference type="EMBL" id="ASU81816.1"/>
    </source>
</evidence>
<dbReference type="SUPFAM" id="SSF55874">
    <property type="entry name" value="ATPase domain of HSP90 chaperone/DNA topoisomerase II/histidine kinase"/>
    <property type="match status" value="1"/>
</dbReference>
<dbReference type="CDD" id="cd16936">
    <property type="entry name" value="HATPase_RsbW-like"/>
    <property type="match status" value="1"/>
</dbReference>
<proteinExistence type="predicted"/>
<sequence length="154" mass="16002">MSRAVLLPHAPSSVSTARRRLCSDLRDAGLDSARVNDAALVMSELLSNALRHASPLPDPFPPDCIEAAWSVGTDDGDGWLEIAVTDGGAATLPRIARPSASALGGRGLEIVAHLAAKWGTEVDGGVTTVWAVLEVAMEDVAEAPVLDEPETARA</sequence>
<dbReference type="GO" id="GO:0004674">
    <property type="term" value="F:protein serine/threonine kinase activity"/>
    <property type="evidence" value="ECO:0007669"/>
    <property type="project" value="UniProtKB-KW"/>
</dbReference>
<keyword evidence="3" id="KW-0067">ATP-binding</keyword>
<reference evidence="3 4" key="1">
    <citation type="submission" date="2017-08" db="EMBL/GenBank/DDBJ databases">
        <title>The complete genome sequence of Nocardiopsis gilva YIM 90087.</title>
        <authorList>
            <person name="Yin M."/>
            <person name="Tang S."/>
        </authorList>
    </citation>
    <scope>NUCLEOTIDE SEQUENCE [LARGE SCALE GENOMIC DNA]</scope>
    <source>
        <strain evidence="3 4">YIM 90087</strain>
    </source>
</reference>
<dbReference type="KEGG" id="ngv:CDO52_02560"/>
<dbReference type="OrthoDB" id="3473090at2"/>
<dbReference type="PANTHER" id="PTHR35526">
    <property type="entry name" value="ANTI-SIGMA-F FACTOR RSBW-RELATED"/>
    <property type="match status" value="1"/>
</dbReference>
<dbReference type="InterPro" id="IPR050267">
    <property type="entry name" value="Anti-sigma-factor_SerPK"/>
</dbReference>
<dbReference type="Proteomes" id="UP000215005">
    <property type="component" value="Chromosome"/>
</dbReference>
<keyword evidence="4" id="KW-1185">Reference proteome</keyword>